<organism evidence="1 2">
    <name type="scientific">Gossypium harknessii</name>
    <dbReference type="NCBI Taxonomy" id="34285"/>
    <lineage>
        <taxon>Eukaryota</taxon>
        <taxon>Viridiplantae</taxon>
        <taxon>Streptophyta</taxon>
        <taxon>Embryophyta</taxon>
        <taxon>Tracheophyta</taxon>
        <taxon>Spermatophyta</taxon>
        <taxon>Magnoliopsida</taxon>
        <taxon>eudicotyledons</taxon>
        <taxon>Gunneridae</taxon>
        <taxon>Pentapetalae</taxon>
        <taxon>rosids</taxon>
        <taxon>malvids</taxon>
        <taxon>Malvales</taxon>
        <taxon>Malvaceae</taxon>
        <taxon>Malvoideae</taxon>
        <taxon>Gossypium</taxon>
    </lineage>
</organism>
<evidence type="ECO:0008006" key="3">
    <source>
        <dbReference type="Google" id="ProtNLM"/>
    </source>
</evidence>
<dbReference type="InterPro" id="IPR036691">
    <property type="entry name" value="Endo/exonu/phosph_ase_sf"/>
</dbReference>
<gene>
    <name evidence="1" type="ORF">Gohar_026621</name>
</gene>
<keyword evidence="2" id="KW-1185">Reference proteome</keyword>
<name>A0A7J9HS53_9ROSI</name>
<reference evidence="1 2" key="1">
    <citation type="journal article" date="2019" name="Genome Biol. Evol.">
        <title>Insights into the evolution of the New World diploid cottons (Gossypium, subgenus Houzingenia) based on genome sequencing.</title>
        <authorList>
            <person name="Grover C.E."/>
            <person name="Arick M.A. 2nd"/>
            <person name="Thrash A."/>
            <person name="Conover J.L."/>
            <person name="Sanders W.S."/>
            <person name="Peterson D.G."/>
            <person name="Frelichowski J.E."/>
            <person name="Scheffler J.A."/>
            <person name="Scheffler B.E."/>
            <person name="Wendel J.F."/>
        </authorList>
    </citation>
    <scope>NUCLEOTIDE SEQUENCE [LARGE SCALE GENOMIC DNA]</scope>
    <source>
        <strain evidence="1">0</strain>
        <tissue evidence="1">Leaf</tissue>
    </source>
</reference>
<dbReference type="AlphaFoldDB" id="A0A7J9HS53"/>
<dbReference type="SUPFAM" id="SSF56219">
    <property type="entry name" value="DNase I-like"/>
    <property type="match status" value="1"/>
</dbReference>
<dbReference type="PANTHER" id="PTHR33710">
    <property type="entry name" value="BNAC02G09200D PROTEIN"/>
    <property type="match status" value="1"/>
</dbReference>
<sequence>DRVLTTKEKLKRDRGTRKFKGKGDSRNEESITNLSLSDSDINNRRKVILKEAKKTETIRSYQRQREEEFGILVCELTPAISKRWGLAKIEAVNRLVRKTMANVCFLQETKLEMVSVDLVRKFWGNDCFEFKFAAPIERFIVIEGKWVCEVMEAVLINKGSKEFGDFIDRCKLVDLPLLGKKFTWIGSDNKRSRLDRFLLEEEWLVQLKDLQQEGLNRTVSDHILVLLVNETIEWGPRPFKFVNGWFKKQDCRRLIEKEWSGMSSLKEQMAGKLRKLKGALKKWNVDAGNVLEKRIIKNEDRIKEIDEASEHRMLTEWETKELKNLNVELWEAIKFKKSIWRQKSRMT</sequence>
<accession>A0A7J9HS53</accession>
<comment type="caution">
    <text evidence="1">The sequence shown here is derived from an EMBL/GenBank/DDBJ whole genome shotgun (WGS) entry which is preliminary data.</text>
</comment>
<dbReference type="OrthoDB" id="1938374at2759"/>
<dbReference type="EMBL" id="JABFAD010000011">
    <property type="protein sequence ID" value="MBA0812677.1"/>
    <property type="molecule type" value="Genomic_DNA"/>
</dbReference>
<evidence type="ECO:0000313" key="2">
    <source>
        <dbReference type="Proteomes" id="UP000593560"/>
    </source>
</evidence>
<feature type="non-terminal residue" evidence="1">
    <location>
        <position position="1"/>
    </location>
</feature>
<dbReference type="Gene3D" id="3.60.10.10">
    <property type="entry name" value="Endonuclease/exonuclease/phosphatase"/>
    <property type="match status" value="1"/>
</dbReference>
<proteinExistence type="predicted"/>
<evidence type="ECO:0000313" key="1">
    <source>
        <dbReference type="EMBL" id="MBA0812677.1"/>
    </source>
</evidence>
<dbReference type="Proteomes" id="UP000593560">
    <property type="component" value="Unassembled WGS sequence"/>
</dbReference>
<dbReference type="PANTHER" id="PTHR33710:SF64">
    <property type="entry name" value="ENDONUCLEASE_EXONUCLEASE_PHOSPHATASE DOMAIN-CONTAINING PROTEIN"/>
    <property type="match status" value="1"/>
</dbReference>
<protein>
    <recommendedName>
        <fullName evidence="3">Reverse transcriptase</fullName>
    </recommendedName>
</protein>